<sequence length="156" mass="17623">MDSHDAQMPASGHQVRKPTEYLTQARIDELSQFSIFLLAKEGFTLQDVRAMVSTSKLYASSKVIERIVGKPRHKKIGKNDDGAFRLNAFQSAVAFQFARVLEHATTVFGSLQLAEEWLQKPCRHLADLIPLTLVDNPVGFRVIEDYLGRVEFGIYQ</sequence>
<feature type="domain" description="Antitoxin Xre/MbcA/ParS-like toxin-binding" evidence="1">
    <location>
        <begin position="103"/>
        <end position="153"/>
    </location>
</feature>
<comment type="caution">
    <text evidence="2">The sequence shown here is derived from an EMBL/GenBank/DDBJ whole genome shotgun (WGS) entry which is preliminary data.</text>
</comment>
<dbReference type="InterPro" id="IPR024467">
    <property type="entry name" value="Xre/MbcA/ParS-like_toxin-bd"/>
</dbReference>
<dbReference type="Pfam" id="PF09722">
    <property type="entry name" value="Xre_MbcA_ParS_C"/>
    <property type="match status" value="1"/>
</dbReference>
<evidence type="ECO:0000259" key="1">
    <source>
        <dbReference type="Pfam" id="PF09722"/>
    </source>
</evidence>
<gene>
    <name evidence="2" type="ORF">HX798_24380</name>
</gene>
<protein>
    <submittedName>
        <fullName evidence="2">DUF2384 domain-containing protein</fullName>
    </submittedName>
</protein>
<name>A0A7Y7ZGP1_PSEPU</name>
<dbReference type="Proteomes" id="UP000542695">
    <property type="component" value="Unassembled WGS sequence"/>
</dbReference>
<dbReference type="EMBL" id="JACARV010000090">
    <property type="protein sequence ID" value="NWC83399.1"/>
    <property type="molecule type" value="Genomic_DNA"/>
</dbReference>
<evidence type="ECO:0000313" key="2">
    <source>
        <dbReference type="EMBL" id="NWC83399.1"/>
    </source>
</evidence>
<evidence type="ECO:0000313" key="3">
    <source>
        <dbReference type="Proteomes" id="UP000542695"/>
    </source>
</evidence>
<dbReference type="AlphaFoldDB" id="A0A7Y7ZGP1"/>
<organism evidence="2 3">
    <name type="scientific">Pseudomonas putida</name>
    <name type="common">Arthrobacter siderocapsulatus</name>
    <dbReference type="NCBI Taxonomy" id="303"/>
    <lineage>
        <taxon>Bacteria</taxon>
        <taxon>Pseudomonadati</taxon>
        <taxon>Pseudomonadota</taxon>
        <taxon>Gammaproteobacteria</taxon>
        <taxon>Pseudomonadales</taxon>
        <taxon>Pseudomonadaceae</taxon>
        <taxon>Pseudomonas</taxon>
    </lineage>
</organism>
<accession>A0A7Y7ZGP1</accession>
<proteinExistence type="predicted"/>
<dbReference type="RefSeq" id="WP_024717488.1">
    <property type="nucleotide sequence ID" value="NZ_ABUNEW020000014.1"/>
</dbReference>
<reference evidence="2 3" key="1">
    <citation type="submission" date="2020-04" db="EMBL/GenBank/DDBJ databases">
        <title>Molecular characterization of pseudomonads from Agaricus bisporus reveal novel blotch 2 pathogens in Western Europe.</title>
        <authorList>
            <person name="Taparia T."/>
            <person name="Krijger M."/>
            <person name="Haynes E."/>
            <person name="Elpinstone J.G."/>
            <person name="Noble R."/>
            <person name="Van Der Wolf J."/>
        </authorList>
    </citation>
    <scope>NUCLEOTIDE SEQUENCE [LARGE SCALE GENOMIC DNA]</scope>
    <source>
        <strain evidence="2 3">P7765</strain>
    </source>
</reference>